<keyword evidence="1" id="KW-0732">Signal</keyword>
<sequence length="1182" mass="131456">MKFYVILFSLLSAFGFAQSVSLYNPGNNAVYPDQQYFCAGESFNLKVDAVATSTGDYQVIKDQLSNFPLSAGSIPITFQSPNTNKFSDSFPIGFNFSFYGKNYTRAVLGSNGRLVFTNDPQRDNLKDVTTYTDRTFSGITGYNTFSALPSKDYNKVFRNNPTQELNLAQIFFGYTDLIPKSQNSSVTYLYKNVTVAGVNGLLVSFQNMIRTNGTGGISSVAYYSHVLLLEDGRIVVYVSNKTESSYNAILGIQNDNATKFKVPVHSNSIYNYNNGPWTSEGVVWVFKPNQNLTPQFKWFQNTTLLPENTNTLSNFVPNDGDVLKVEVTYFDSLGNQVGNPETDSVTFHQLAKPAVTMTQPNCSTAILTTTAVPGIQYEWYQSGNPAVLSTTNTFTASANGNYFVRAKVPNSTCFVDSDLVPVSVGGNFPNFNNTPKYLCKTDGSNSTTVNLYDYYPADPTNYTLKFQENGVDIPNPANFVINANTTRTIGIIANSVTSSACSFATTFEIVFASLPVPNTQFTANKLCFGENDFALSNFENQFFAGMNWQFQYSLDGGATFQNLTSVNPQANNPILVKIKHPDFACETTVKLKFDFHPKVPVNPITPFPPHCFSTTEYFDLNITKSELEFGPNIQVTFYKDVAMTDQITNLQYRGSGTVYIKILDITTGCFSTTTLTLVIYPKPTLIKTTPETKLPKSCGSTIYDLTTNINDYIGTWSHYSEIRYYDGNGVRMVNPAQWQNYDSSVSGANPYMVFVYNQTNNLQCSDQIGFDLKLLTKPVSQIAQILICDELTYPLQTFKNAVITNSANYTFTDDLGNPLPANFNLSVLPQTVKFLIKDNATGCVSNVQTVTFVKGGNSVLLNSETQYILCDDNFDGITNFNLDSKKSDFTADPAAIFEYFKDADFSQKINSNYTNEVPFAQTVFVRITLPGFCPANAKIHLKVNVPTLSSTLEDKYYICYGDQITIDAGSENVQWEWSTGETKQTILISKVGAYSAKLTNSNGCSYTHQFVVSDENQPKITAINQTNSSIEVIAEGGVKPYRYYFNGIPQNSNILLDPTASSYIIQVESATGCLGEPKTVYFIKIHNVFTPNADGINDFWTIENLGKMQDIQVKVVDRFGKLVYDFSASSTQTAAGRDPVWDGKINGKPLPTSTYWYTITWFDPVTRRNEQRQGWILVKNRE</sequence>
<name>A0A0J7IXK0_9FLAO</name>
<proteinExistence type="predicted"/>
<evidence type="ECO:0000313" key="2">
    <source>
        <dbReference type="EMBL" id="KMQ70988.1"/>
    </source>
</evidence>
<dbReference type="AlphaFoldDB" id="A0A0J7IXK0"/>
<keyword evidence="3" id="KW-1185">Reference proteome</keyword>
<evidence type="ECO:0000256" key="1">
    <source>
        <dbReference type="SAM" id="SignalP"/>
    </source>
</evidence>
<dbReference type="Pfam" id="PF13585">
    <property type="entry name" value="CHU_C"/>
    <property type="match status" value="1"/>
</dbReference>
<dbReference type="PATRIC" id="fig|1304281.5.peg.2077"/>
<reference evidence="2 3" key="1">
    <citation type="journal article" date="2004" name="Int. J. Syst. Evol. Microbiol.">
        <title>Kaistella koreensis gen. nov., sp. nov., a novel member of the Chryseobacterium-Bergeyella-Riemerella branch.</title>
        <authorList>
            <person name="Kim M.K."/>
            <person name="Im W.T."/>
            <person name="Shin Y.K."/>
            <person name="Lim J.H."/>
            <person name="Kim S.H."/>
            <person name="Lee B.C."/>
            <person name="Park M.Y."/>
            <person name="Lee K.Y."/>
            <person name="Lee S.T."/>
        </authorList>
    </citation>
    <scope>NUCLEOTIDE SEQUENCE [LARGE SCALE GENOMIC DNA]</scope>
    <source>
        <strain evidence="2 3">CCUG 49689</strain>
    </source>
</reference>
<evidence type="ECO:0008006" key="4">
    <source>
        <dbReference type="Google" id="ProtNLM"/>
    </source>
</evidence>
<dbReference type="InterPro" id="IPR026341">
    <property type="entry name" value="T9SS_type_B"/>
</dbReference>
<gene>
    <name evidence="2" type="ORF">ACM44_09645</name>
</gene>
<dbReference type="EMBL" id="LFNG01000012">
    <property type="protein sequence ID" value="KMQ70988.1"/>
    <property type="molecule type" value="Genomic_DNA"/>
</dbReference>
<accession>A0A0J7IXK0</accession>
<dbReference type="NCBIfam" id="TIGR04131">
    <property type="entry name" value="Bac_Flav_CTERM"/>
    <property type="match status" value="1"/>
</dbReference>
<dbReference type="Proteomes" id="UP000035900">
    <property type="component" value="Unassembled WGS sequence"/>
</dbReference>
<feature type="signal peptide" evidence="1">
    <location>
        <begin position="1"/>
        <end position="17"/>
    </location>
</feature>
<organism evidence="2 3">
    <name type="scientific">Chryseobacterium koreense CCUG 49689</name>
    <dbReference type="NCBI Taxonomy" id="1304281"/>
    <lineage>
        <taxon>Bacteria</taxon>
        <taxon>Pseudomonadati</taxon>
        <taxon>Bacteroidota</taxon>
        <taxon>Flavobacteriia</taxon>
        <taxon>Flavobacteriales</taxon>
        <taxon>Weeksellaceae</taxon>
        <taxon>Chryseobacterium group</taxon>
        <taxon>Chryseobacterium</taxon>
    </lineage>
</organism>
<comment type="caution">
    <text evidence="2">The sequence shown here is derived from an EMBL/GenBank/DDBJ whole genome shotgun (WGS) entry which is preliminary data.</text>
</comment>
<feature type="chain" id="PRO_5005289312" description="Ig-like domain-containing protein" evidence="1">
    <location>
        <begin position="18"/>
        <end position="1182"/>
    </location>
</feature>
<dbReference type="STRING" id="1304281.ACM44_09645"/>
<protein>
    <recommendedName>
        <fullName evidence="4">Ig-like domain-containing protein</fullName>
    </recommendedName>
</protein>
<evidence type="ECO:0000313" key="3">
    <source>
        <dbReference type="Proteomes" id="UP000035900"/>
    </source>
</evidence>